<dbReference type="Pfam" id="PF00933">
    <property type="entry name" value="Glyco_hydro_3"/>
    <property type="match status" value="1"/>
</dbReference>
<evidence type="ECO:0000256" key="2">
    <source>
        <dbReference type="ARBA" id="ARBA00022801"/>
    </source>
</evidence>
<reference evidence="5" key="1">
    <citation type="journal article" date="2021" name="PeerJ">
        <title>Extensive microbial diversity within the chicken gut microbiome revealed by metagenomics and culture.</title>
        <authorList>
            <person name="Gilroy R."/>
            <person name="Ravi A."/>
            <person name="Getino M."/>
            <person name="Pursley I."/>
            <person name="Horton D.L."/>
            <person name="Alikhan N.F."/>
            <person name="Baker D."/>
            <person name="Gharbi K."/>
            <person name="Hall N."/>
            <person name="Watson M."/>
            <person name="Adriaenssens E.M."/>
            <person name="Foster-Nyarko E."/>
            <person name="Jarju S."/>
            <person name="Secka A."/>
            <person name="Antonio M."/>
            <person name="Oren A."/>
            <person name="Chaudhuri R.R."/>
            <person name="La Ragione R."/>
            <person name="Hildebrand F."/>
            <person name="Pallen M.J."/>
        </authorList>
    </citation>
    <scope>NUCLEOTIDE SEQUENCE</scope>
    <source>
        <strain evidence="5">12435</strain>
    </source>
</reference>
<dbReference type="SMART" id="SM01217">
    <property type="entry name" value="Fn3_like"/>
    <property type="match status" value="1"/>
</dbReference>
<dbReference type="AlphaFoldDB" id="A0A9D1Q2I4"/>
<protein>
    <submittedName>
        <fullName evidence="5">Glycoside hydrolase family 3 C-terminal domain-containing protein</fullName>
    </submittedName>
</protein>
<feature type="domain" description="Fibronectin type III-like" evidence="4">
    <location>
        <begin position="452"/>
        <end position="539"/>
    </location>
</feature>
<dbReference type="Gene3D" id="3.40.50.1700">
    <property type="entry name" value="Glycoside hydrolase family 3 C-terminal domain"/>
    <property type="match status" value="1"/>
</dbReference>
<dbReference type="Pfam" id="PF01915">
    <property type="entry name" value="Glyco_hydro_3_C"/>
    <property type="match status" value="1"/>
</dbReference>
<name>A0A9D1Q2I4_9FIRM</name>
<dbReference type="Gene3D" id="2.60.40.10">
    <property type="entry name" value="Immunoglobulins"/>
    <property type="match status" value="1"/>
</dbReference>
<reference evidence="5" key="2">
    <citation type="submission" date="2021-04" db="EMBL/GenBank/DDBJ databases">
        <authorList>
            <person name="Gilroy R."/>
        </authorList>
    </citation>
    <scope>NUCLEOTIDE SEQUENCE</scope>
    <source>
        <strain evidence="5">12435</strain>
    </source>
</reference>
<sequence>MDYIKAIFTHARSLVWFIVTVVLLALFIVVTVLSETVLFEVFRMALGDRKIESFGGGQFYVSDYEDKDDAFEKSNLVNERINEEGITLLKNESKALPLAEGAKVSVFGKNSVNLAYGGSGSGAFTVTEDTPTLYQSLEAAGFDYNPVMHDFYNGSASGDGRAESPSMDNSRDTIPGFATGETPVSSYTSAVKDSYKDYNDAALVVFTRIGGESFDLPRTMQNADGSAIDGALDGKDHYLELDKNEQDMLVEACNNFDKVIVIINSSTSMELGFLDAADDHDDTLVDGMSGIADKIDACVWIGGPGYSGINALGRVLNGTVNPSGKTVDTYRRDFTKDPTYENFSDYLVSRGNVYTVTDGKQPSVAEHYVDYEEGIYVGYRYYETRGFTDGEAWYDDNVVFPFGYGLSYTTFDWEVTEMSFDAGETLSWTADEDMEFTVTVNVTNTGDVAGKDVVQVYMTAPYTPDGIEKAYVTLVGFAKTDMLYPESEASADKPNSQEVTVTFKGYDFASYDYRNANGNEFSGYELDAGEYEVKVMHNSHDMEASRKFTLSKGVKYAKDPVTGYDVVNRYDDVSFEENYGMESELSRNDWEGTYPVNEVLAGSNAERSIPTEFMNKIKSTDTNNPMINDTTVQMPAVADVSAAPGTVQIYDLVQFTEEAEAEAEELGDEFAPEIDDYLRDEAGTIVVDYNDDRWEEYLSLLTAEEMMSFTMNGAFQTQALEGLGLMATLASDGPVGFVYFMAQIESENPVYGVCSYASECVIAATWNVELAYEMGLSVGNEGIIGNVRGGGRPYSGWYAPAINIHRSPFGGRNFEYYSEDPLMSGKLAAEVVKGARSRGVYCQLKHFAVNEQETNRSGVCTWLTEQSLREIYLRPFEIAVKEGGAMGVMSSFNRIGSLWTGGDYRLLTEILRNEWGFKGLVITDFNTEPFMDTKQMAYAGGDLNLATTPHPWTPSTAADYTVLRTNVKNILYTITRSNAMNGHGEGAYYVTYYAWWEVMLFVVWPCLVGALAIWGFFMIWSVVKQVKREKYKTESLKQ</sequence>
<dbReference type="Proteomes" id="UP000823990">
    <property type="component" value="Unassembled WGS sequence"/>
</dbReference>
<keyword evidence="2 5" id="KW-0378">Hydrolase</keyword>
<dbReference type="InterPro" id="IPR017853">
    <property type="entry name" value="GH"/>
</dbReference>
<comment type="similarity">
    <text evidence="1">Belongs to the glycosyl hydrolase 3 family.</text>
</comment>
<evidence type="ECO:0000313" key="6">
    <source>
        <dbReference type="Proteomes" id="UP000823990"/>
    </source>
</evidence>
<keyword evidence="3" id="KW-0812">Transmembrane</keyword>
<feature type="transmembrane region" description="Helical" evidence="3">
    <location>
        <begin position="998"/>
        <end position="1023"/>
    </location>
</feature>
<organism evidence="5 6">
    <name type="scientific">Candidatus Protoclostridium stercorigallinarum</name>
    <dbReference type="NCBI Taxonomy" id="2838741"/>
    <lineage>
        <taxon>Bacteria</taxon>
        <taxon>Bacillati</taxon>
        <taxon>Bacillota</taxon>
        <taxon>Clostridia</taxon>
        <taxon>Candidatus Protoclostridium</taxon>
    </lineage>
</organism>
<dbReference type="PANTHER" id="PTHR42715">
    <property type="entry name" value="BETA-GLUCOSIDASE"/>
    <property type="match status" value="1"/>
</dbReference>
<comment type="caution">
    <text evidence="5">The sequence shown here is derived from an EMBL/GenBank/DDBJ whole genome shotgun (WGS) entry which is preliminary data.</text>
</comment>
<dbReference type="InterPro" id="IPR036881">
    <property type="entry name" value="Glyco_hydro_3_C_sf"/>
</dbReference>
<dbReference type="InterPro" id="IPR013783">
    <property type="entry name" value="Ig-like_fold"/>
</dbReference>
<dbReference type="InterPro" id="IPR050288">
    <property type="entry name" value="Cellulose_deg_GH3"/>
</dbReference>
<keyword evidence="3" id="KW-0472">Membrane</keyword>
<accession>A0A9D1Q2I4</accession>
<dbReference type="InterPro" id="IPR002772">
    <property type="entry name" value="Glyco_hydro_3_C"/>
</dbReference>
<keyword evidence="3" id="KW-1133">Transmembrane helix</keyword>
<dbReference type="EMBL" id="DXHS01000108">
    <property type="protein sequence ID" value="HIW02983.1"/>
    <property type="molecule type" value="Genomic_DNA"/>
</dbReference>
<proteinExistence type="inferred from homology"/>
<evidence type="ECO:0000256" key="3">
    <source>
        <dbReference type="SAM" id="Phobius"/>
    </source>
</evidence>
<evidence type="ECO:0000256" key="1">
    <source>
        <dbReference type="ARBA" id="ARBA00005336"/>
    </source>
</evidence>
<dbReference type="Gene3D" id="3.20.20.300">
    <property type="entry name" value="Glycoside hydrolase, family 3, N-terminal domain"/>
    <property type="match status" value="1"/>
</dbReference>
<gene>
    <name evidence="5" type="ORF">H9892_06555</name>
</gene>
<dbReference type="PANTHER" id="PTHR42715:SF10">
    <property type="entry name" value="BETA-GLUCOSIDASE"/>
    <property type="match status" value="1"/>
</dbReference>
<dbReference type="GO" id="GO:0004553">
    <property type="term" value="F:hydrolase activity, hydrolyzing O-glycosyl compounds"/>
    <property type="evidence" value="ECO:0007669"/>
    <property type="project" value="InterPro"/>
</dbReference>
<evidence type="ECO:0000259" key="4">
    <source>
        <dbReference type="SMART" id="SM01217"/>
    </source>
</evidence>
<dbReference type="GO" id="GO:0005975">
    <property type="term" value="P:carbohydrate metabolic process"/>
    <property type="evidence" value="ECO:0007669"/>
    <property type="project" value="InterPro"/>
</dbReference>
<dbReference type="SUPFAM" id="SSF52279">
    <property type="entry name" value="Beta-D-glucan exohydrolase, C-terminal domain"/>
    <property type="match status" value="1"/>
</dbReference>
<dbReference type="PRINTS" id="PR00133">
    <property type="entry name" value="GLHYDRLASE3"/>
</dbReference>
<dbReference type="InterPro" id="IPR026891">
    <property type="entry name" value="Fn3-like"/>
</dbReference>
<feature type="transmembrane region" description="Helical" evidence="3">
    <location>
        <begin position="14"/>
        <end position="34"/>
    </location>
</feature>
<evidence type="ECO:0000313" key="5">
    <source>
        <dbReference type="EMBL" id="HIW02983.1"/>
    </source>
</evidence>
<dbReference type="InterPro" id="IPR001764">
    <property type="entry name" value="Glyco_hydro_3_N"/>
</dbReference>
<dbReference type="InterPro" id="IPR036962">
    <property type="entry name" value="Glyco_hydro_3_N_sf"/>
</dbReference>
<dbReference type="SUPFAM" id="SSF51445">
    <property type="entry name" value="(Trans)glycosidases"/>
    <property type="match status" value="1"/>
</dbReference>